<sequence length="135" mass="15400">MAPNLEVTSTAASVATWRDQRAMAITSPKGSYSYSSGNYGMRLSKPLDRKVARRPVPVAIPEVYKARDRQCVGGKKIPFTRFNTIACRRKALKEDLDTIHESVYYTDVKWDDLIPNLDDMLHVDPRRHMAITFIQ</sequence>
<dbReference type="AlphaFoldDB" id="A0A024UK74"/>
<reference evidence="1" key="1">
    <citation type="submission" date="2013-12" db="EMBL/GenBank/DDBJ databases">
        <title>The Genome Sequence of Aphanomyces invadans NJM9701.</title>
        <authorList>
            <consortium name="The Broad Institute Genomics Platform"/>
            <person name="Russ C."/>
            <person name="Tyler B."/>
            <person name="van West P."/>
            <person name="Dieguez-Uribeondo J."/>
            <person name="Young S.K."/>
            <person name="Zeng Q."/>
            <person name="Gargeya S."/>
            <person name="Fitzgerald M."/>
            <person name="Abouelleil A."/>
            <person name="Alvarado L."/>
            <person name="Chapman S.B."/>
            <person name="Gainer-Dewar J."/>
            <person name="Goldberg J."/>
            <person name="Griggs A."/>
            <person name="Gujja S."/>
            <person name="Hansen M."/>
            <person name="Howarth C."/>
            <person name="Imamovic A."/>
            <person name="Ireland A."/>
            <person name="Larimer J."/>
            <person name="McCowan C."/>
            <person name="Murphy C."/>
            <person name="Pearson M."/>
            <person name="Poon T.W."/>
            <person name="Priest M."/>
            <person name="Roberts A."/>
            <person name="Saif S."/>
            <person name="Shea T."/>
            <person name="Sykes S."/>
            <person name="Wortman J."/>
            <person name="Nusbaum C."/>
            <person name="Birren B."/>
        </authorList>
    </citation>
    <scope>NUCLEOTIDE SEQUENCE [LARGE SCALE GENOMIC DNA]</scope>
    <source>
        <strain evidence="1">NJM9701</strain>
    </source>
</reference>
<accession>A0A024UK74</accession>
<proteinExistence type="predicted"/>
<dbReference type="RefSeq" id="XP_008864911.1">
    <property type="nucleotide sequence ID" value="XM_008866689.1"/>
</dbReference>
<dbReference type="EMBL" id="KI913955">
    <property type="protein sequence ID" value="ETW06836.1"/>
    <property type="molecule type" value="Genomic_DNA"/>
</dbReference>
<dbReference type="VEuPathDB" id="FungiDB:H310_02973"/>
<name>A0A024UK74_9STRA</name>
<organism evidence="1">
    <name type="scientific">Aphanomyces invadans</name>
    <dbReference type="NCBI Taxonomy" id="157072"/>
    <lineage>
        <taxon>Eukaryota</taxon>
        <taxon>Sar</taxon>
        <taxon>Stramenopiles</taxon>
        <taxon>Oomycota</taxon>
        <taxon>Saprolegniomycetes</taxon>
        <taxon>Saprolegniales</taxon>
        <taxon>Verrucalvaceae</taxon>
        <taxon>Aphanomyces</taxon>
    </lineage>
</organism>
<protein>
    <submittedName>
        <fullName evidence="1">Uncharacterized protein</fullName>
    </submittedName>
</protein>
<dbReference type="GeneID" id="20080023"/>
<dbReference type="OrthoDB" id="76806at2759"/>
<gene>
    <name evidence="1" type="ORF">H310_02973</name>
</gene>
<evidence type="ECO:0000313" key="1">
    <source>
        <dbReference type="EMBL" id="ETW06836.1"/>
    </source>
</evidence>